<comment type="caution">
    <text evidence="1">The sequence shown here is derived from an EMBL/GenBank/DDBJ whole genome shotgun (WGS) entry which is preliminary data.</text>
</comment>
<name>A0A9X3XN82_9CLOT</name>
<proteinExistence type="predicted"/>
<protein>
    <submittedName>
        <fullName evidence="1">Uncharacterized protein</fullName>
    </submittedName>
</protein>
<keyword evidence="2" id="KW-1185">Reference proteome</keyword>
<accession>A0A9X3XN82</accession>
<evidence type="ECO:0000313" key="1">
    <source>
        <dbReference type="EMBL" id="MDC4242665.1"/>
    </source>
</evidence>
<dbReference type="EMBL" id="JAMRYU010000072">
    <property type="protein sequence ID" value="MDC4242665.1"/>
    <property type="molecule type" value="Genomic_DNA"/>
</dbReference>
<dbReference type="Proteomes" id="UP001141183">
    <property type="component" value="Unassembled WGS sequence"/>
</dbReference>
<dbReference type="AlphaFoldDB" id="A0A9X3XN82"/>
<reference evidence="1" key="1">
    <citation type="submission" date="2022-05" db="EMBL/GenBank/DDBJ databases">
        <title>Draft genome sequence of Clostridium tertium strain CP3 isolated from Peru.</title>
        <authorList>
            <person name="Hurtado R."/>
            <person name="Lima L."/>
            <person name="Sousa T."/>
            <person name="Jaiswal A.K."/>
            <person name="Tiwari S."/>
            <person name="Maturrano L."/>
            <person name="Brenig B."/>
            <person name="Azevedo V."/>
        </authorList>
    </citation>
    <scope>NUCLEOTIDE SEQUENCE</scope>
    <source>
        <strain evidence="1">CP3</strain>
    </source>
</reference>
<dbReference type="RefSeq" id="WP_272470917.1">
    <property type="nucleotide sequence ID" value="NZ_JAMRYU010000072.1"/>
</dbReference>
<gene>
    <name evidence="1" type="ORF">NE398_21325</name>
</gene>
<evidence type="ECO:0000313" key="2">
    <source>
        <dbReference type="Proteomes" id="UP001141183"/>
    </source>
</evidence>
<sequence>MIKALRKENLRLILKDVTIKLLRTFNYNTLKLKDSYSEYMFCLESNEEELERAYIEYYAEDNRIIS</sequence>
<organism evidence="1 2">
    <name type="scientific">Clostridium tertium</name>
    <dbReference type="NCBI Taxonomy" id="1559"/>
    <lineage>
        <taxon>Bacteria</taxon>
        <taxon>Bacillati</taxon>
        <taxon>Bacillota</taxon>
        <taxon>Clostridia</taxon>
        <taxon>Eubacteriales</taxon>
        <taxon>Clostridiaceae</taxon>
        <taxon>Clostridium</taxon>
    </lineage>
</organism>